<accession>A0ABR3A1Y9</accession>
<gene>
    <name evidence="2" type="ORF">AAF712_006028</name>
</gene>
<dbReference type="PANTHER" id="PTHR35870">
    <property type="entry name" value="PROTEIN, PUTATIVE (AFU_ORTHOLOGUE AFUA_5G03330)-RELATED"/>
    <property type="match status" value="1"/>
</dbReference>
<evidence type="ECO:0000313" key="2">
    <source>
        <dbReference type="EMBL" id="KAL0067038.1"/>
    </source>
</evidence>
<name>A0ABR3A1Y9_9AGAR</name>
<sequence>MATAMIPPPQYSLADTTVPPTPVSALCVLARIMEDDNIRGGDHRVGRLGFNMYRQVIEHAGDTISRHVDEWAAFDASEPEVVARKTEELHWLIVLLYAVSGFQAAQGDSIPKFKADIFTVHFVTSALFLPSLLSFMTPASKRTLLRAYLFTCLVWWVSRRKPHLDITGFFSTRVEDLPFSTDLGVATIHSEDDNQTLWVRIIEHCIDHPDDHLVKCQRALYHFSKLYSHHEPFSGVKVDGFGQLDGSLFIRAAILTAQRLGDARKDITGDDRWDL</sequence>
<evidence type="ECO:0000256" key="1">
    <source>
        <dbReference type="ARBA" id="ARBA00023002"/>
    </source>
</evidence>
<organism evidence="2 3">
    <name type="scientific">Marasmius tenuissimus</name>
    <dbReference type="NCBI Taxonomy" id="585030"/>
    <lineage>
        <taxon>Eukaryota</taxon>
        <taxon>Fungi</taxon>
        <taxon>Dikarya</taxon>
        <taxon>Basidiomycota</taxon>
        <taxon>Agaricomycotina</taxon>
        <taxon>Agaricomycetes</taxon>
        <taxon>Agaricomycetidae</taxon>
        <taxon>Agaricales</taxon>
        <taxon>Marasmiineae</taxon>
        <taxon>Marasmiaceae</taxon>
        <taxon>Marasmius</taxon>
    </lineage>
</organism>
<keyword evidence="1" id="KW-0560">Oxidoreductase</keyword>
<dbReference type="Proteomes" id="UP001437256">
    <property type="component" value="Unassembled WGS sequence"/>
</dbReference>
<reference evidence="2 3" key="1">
    <citation type="submission" date="2024-05" db="EMBL/GenBank/DDBJ databases">
        <title>A draft genome resource for the thread blight pathogen Marasmius tenuissimus strain MS-2.</title>
        <authorList>
            <person name="Yulfo-Soto G.E."/>
            <person name="Baruah I.K."/>
            <person name="Amoako-Attah I."/>
            <person name="Bukari Y."/>
            <person name="Meinhardt L.W."/>
            <person name="Bailey B.A."/>
            <person name="Cohen S.P."/>
        </authorList>
    </citation>
    <scope>NUCLEOTIDE SEQUENCE [LARGE SCALE GENOMIC DNA]</scope>
    <source>
        <strain evidence="2 3">MS-2</strain>
    </source>
</reference>
<evidence type="ECO:0000313" key="3">
    <source>
        <dbReference type="Proteomes" id="UP001437256"/>
    </source>
</evidence>
<dbReference type="EMBL" id="JBBXMP010000030">
    <property type="protein sequence ID" value="KAL0067038.1"/>
    <property type="molecule type" value="Genomic_DNA"/>
</dbReference>
<keyword evidence="3" id="KW-1185">Reference proteome</keyword>
<dbReference type="InterPro" id="IPR025337">
    <property type="entry name" value="Questin_oxidase-like"/>
</dbReference>
<dbReference type="PANTHER" id="PTHR35870:SF1">
    <property type="entry name" value="PROTEIN, PUTATIVE (AFU_ORTHOLOGUE AFUA_5G03330)-RELATED"/>
    <property type="match status" value="1"/>
</dbReference>
<comment type="caution">
    <text evidence="2">The sequence shown here is derived from an EMBL/GenBank/DDBJ whole genome shotgun (WGS) entry which is preliminary data.</text>
</comment>
<protein>
    <submittedName>
        <fullName evidence="2">Uncharacterized protein</fullName>
    </submittedName>
</protein>
<proteinExistence type="predicted"/>
<dbReference type="Pfam" id="PF14027">
    <property type="entry name" value="Questin_oxidase"/>
    <property type="match status" value="1"/>
</dbReference>